<dbReference type="OrthoDB" id="6197337at2"/>
<keyword evidence="2" id="KW-1185">Reference proteome</keyword>
<reference evidence="1 2" key="1">
    <citation type="submission" date="2017-09" db="EMBL/GenBank/DDBJ databases">
        <title>Complete genome sequence of Oxytococcus suis strain ZY16052.</title>
        <authorList>
            <person name="Li F."/>
        </authorList>
    </citation>
    <scope>NUCLEOTIDE SEQUENCE [LARGE SCALE GENOMIC DNA]</scope>
    <source>
        <strain evidence="1 2">ZY16052</strain>
    </source>
</reference>
<accession>A0A347WLY4</accession>
<name>A0A347WLY4_9LACT</name>
<dbReference type="KEGG" id="abae:CL176_08805"/>
<evidence type="ECO:0000313" key="1">
    <source>
        <dbReference type="EMBL" id="AXY26091.1"/>
    </source>
</evidence>
<organism evidence="1 2">
    <name type="scientific">Suicoccus acidiformans</name>
    <dbReference type="NCBI Taxonomy" id="2036206"/>
    <lineage>
        <taxon>Bacteria</taxon>
        <taxon>Bacillati</taxon>
        <taxon>Bacillota</taxon>
        <taxon>Bacilli</taxon>
        <taxon>Lactobacillales</taxon>
        <taxon>Aerococcaceae</taxon>
        <taxon>Suicoccus</taxon>
    </lineage>
</organism>
<dbReference type="Proteomes" id="UP000263232">
    <property type="component" value="Chromosome"/>
</dbReference>
<protein>
    <recommendedName>
        <fullName evidence="3">Ethanolamine utilization protein</fullName>
    </recommendedName>
</protein>
<evidence type="ECO:0008006" key="3">
    <source>
        <dbReference type="Google" id="ProtNLM"/>
    </source>
</evidence>
<dbReference type="EMBL" id="CP023434">
    <property type="protein sequence ID" value="AXY26091.1"/>
    <property type="molecule type" value="Genomic_DNA"/>
</dbReference>
<gene>
    <name evidence="1" type="ORF">CL176_08805</name>
</gene>
<proteinExistence type="predicted"/>
<sequence length="217" mass="25268">MTDLEHKLDEMVELVYAKLLDKINETNLTDDTIKTKDEDILTYGFIGDNLDSGICEVFDEHGYIYKDLREGHLVEELIICQLPFLSLPRLAQLLAVNEEERIILEHLNHDKNIILLKSGLPLLNRINNRHLRIKYQGYVNELSRLGIKIQDRVSQNQFKDIKISSSERLPIKKLITYEDVQKMDFPSNTLVVNPKVIITALAQDYLKTKQIKIERRV</sequence>
<evidence type="ECO:0000313" key="2">
    <source>
        <dbReference type="Proteomes" id="UP000263232"/>
    </source>
</evidence>
<dbReference type="RefSeq" id="WP_118990988.1">
    <property type="nucleotide sequence ID" value="NZ_CP023434.1"/>
</dbReference>
<dbReference type="AlphaFoldDB" id="A0A347WLY4"/>